<keyword evidence="3" id="KW-1185">Reference proteome</keyword>
<comment type="caution">
    <text evidence="2">The sequence shown here is derived from an EMBL/GenBank/DDBJ whole genome shotgun (WGS) entry which is preliminary data.</text>
</comment>
<dbReference type="PIRSF" id="PIRSF011491">
    <property type="entry name" value="Mtase_YbcY_prd"/>
    <property type="match status" value="1"/>
</dbReference>
<dbReference type="SUPFAM" id="SSF53335">
    <property type="entry name" value="S-adenosyl-L-methionine-dependent methyltransferases"/>
    <property type="match status" value="1"/>
</dbReference>
<dbReference type="Pfam" id="PF13649">
    <property type="entry name" value="Methyltransf_25"/>
    <property type="match status" value="1"/>
</dbReference>
<dbReference type="GO" id="GO:0008168">
    <property type="term" value="F:methyltransferase activity"/>
    <property type="evidence" value="ECO:0007669"/>
    <property type="project" value="UniProtKB-KW"/>
</dbReference>
<dbReference type="GO" id="GO:0032259">
    <property type="term" value="P:methylation"/>
    <property type="evidence" value="ECO:0007669"/>
    <property type="project" value="UniProtKB-KW"/>
</dbReference>
<reference evidence="2 3" key="1">
    <citation type="submission" date="2018-07" db="EMBL/GenBank/DDBJ databases">
        <title>Genomic Encyclopedia of Type Strains, Phase III (KMG-III): the genomes of soil and plant-associated and newly described type strains.</title>
        <authorList>
            <person name="Whitman W."/>
        </authorList>
    </citation>
    <scope>NUCLEOTIDE SEQUENCE [LARGE SCALE GENOMIC DNA]</scope>
    <source>
        <strain evidence="2 3">CECT 8488</strain>
    </source>
</reference>
<evidence type="ECO:0000313" key="3">
    <source>
        <dbReference type="Proteomes" id="UP000256845"/>
    </source>
</evidence>
<accession>A0A3D9H6E0</accession>
<evidence type="ECO:0000313" key="2">
    <source>
        <dbReference type="EMBL" id="RED45068.1"/>
    </source>
</evidence>
<keyword evidence="2" id="KW-0489">Methyltransferase</keyword>
<dbReference type="AlphaFoldDB" id="A0A3D9H6E0"/>
<protein>
    <submittedName>
        <fullName evidence="2">Methyltransferase family protein</fullName>
    </submittedName>
</protein>
<name>A0A3D9H6E0_9PROT</name>
<organism evidence="2 3">
    <name type="scientific">Aestuariispira insulae</name>
    <dbReference type="NCBI Taxonomy" id="1461337"/>
    <lineage>
        <taxon>Bacteria</taxon>
        <taxon>Pseudomonadati</taxon>
        <taxon>Pseudomonadota</taxon>
        <taxon>Alphaproteobacteria</taxon>
        <taxon>Rhodospirillales</taxon>
        <taxon>Kiloniellaceae</taxon>
        <taxon>Aestuariispira</taxon>
    </lineage>
</organism>
<proteinExistence type="predicted"/>
<dbReference type="InterPro" id="IPR041698">
    <property type="entry name" value="Methyltransf_25"/>
</dbReference>
<sequence length="228" mass="25035">MTITDAQIEAGQAVYSSRTLKIYDILVLGLSNRFIWQCSTSTILAFYNQFYSTNHLDVGVGTGWFPAHAKLPGSEPVVTLLDLNQGCLDFAAQRIAEANPSINLQKIKADVFKSLPNDGPFQSICLGYLLHCLPGSLPDKAIVLDNVMSLLAEEGTLFGATILSGGVKRGWAARRLMAFYNSKGIFTNDRDSLSDLKKLLEERFSHVDIRIEGCVALFQASGQRRETA</sequence>
<dbReference type="RefSeq" id="WP_115938599.1">
    <property type="nucleotide sequence ID" value="NZ_QRDW01000012.1"/>
</dbReference>
<feature type="domain" description="Methyltransferase" evidence="1">
    <location>
        <begin position="56"/>
        <end position="155"/>
    </location>
</feature>
<keyword evidence="2" id="KW-0808">Transferase</keyword>
<dbReference type="InterPro" id="IPR029063">
    <property type="entry name" value="SAM-dependent_MTases_sf"/>
</dbReference>
<dbReference type="OrthoDB" id="507855at2"/>
<dbReference type="EMBL" id="QRDW01000012">
    <property type="protein sequence ID" value="RED45068.1"/>
    <property type="molecule type" value="Genomic_DNA"/>
</dbReference>
<dbReference type="Proteomes" id="UP000256845">
    <property type="component" value="Unassembled WGS sequence"/>
</dbReference>
<dbReference type="InterPro" id="IPR016584">
    <property type="entry name" value="MeTrfase_VrtF"/>
</dbReference>
<dbReference type="Gene3D" id="3.40.50.150">
    <property type="entry name" value="Vaccinia Virus protein VP39"/>
    <property type="match status" value="1"/>
</dbReference>
<evidence type="ECO:0000259" key="1">
    <source>
        <dbReference type="Pfam" id="PF13649"/>
    </source>
</evidence>
<dbReference type="CDD" id="cd02440">
    <property type="entry name" value="AdoMet_MTases"/>
    <property type="match status" value="1"/>
</dbReference>
<gene>
    <name evidence="2" type="ORF">DFP90_11261</name>
</gene>